<reference evidence="1 4" key="1">
    <citation type="journal article" date="2015" name="ISME J.">
        <title>Elemental sulfur and acetate can support life of a novel strictly anaerobic haloarchaeon.</title>
        <authorList>
            <person name="Sorokin D.Y."/>
            <person name="Kublanov I.V."/>
            <person name="Gavrilov S.N."/>
            <person name="Rojo D."/>
            <person name="Roman P."/>
            <person name="Golyshin P.N."/>
            <person name="Slepak V.Z."/>
            <person name="Smedile F."/>
            <person name="Ferrer M."/>
            <person name="Messina E."/>
            <person name="La Cono V."/>
            <person name="Yakimov M.M."/>
        </authorList>
    </citation>
    <scope>NUCLEOTIDE SEQUENCE [LARGE SCALE GENOMIC DNA]</scope>
    <source>
        <strain evidence="1 4">HSR2</strain>
    </source>
</reference>
<name>A0A0F7PG43_9EURY</name>
<dbReference type="InterPro" id="IPR027396">
    <property type="entry name" value="DsrEFH-like"/>
</dbReference>
<dbReference type="Proteomes" id="UP000060390">
    <property type="component" value="Chromosome"/>
</dbReference>
<protein>
    <recommendedName>
        <fullName evidence="5">Peroxiredoxin family protein</fullName>
    </recommendedName>
</protein>
<evidence type="ECO:0000313" key="1">
    <source>
        <dbReference type="EMBL" id="AKH98564.1"/>
    </source>
</evidence>
<dbReference type="KEGG" id="hsu:HLASF_2102"/>
<dbReference type="Pfam" id="PF13686">
    <property type="entry name" value="DrsE_2"/>
    <property type="match status" value="1"/>
</dbReference>
<dbReference type="PANTHER" id="PTHR34655:SF2">
    <property type="entry name" value="PEROXIREDOXIN FAMILY PROTEIN"/>
    <property type="match status" value="1"/>
</dbReference>
<reference evidence="2 3" key="3">
    <citation type="journal article" date="2016" name="Stand. Genomic Sci.">
        <title>Complete genome sequence of 'Halanaeroarchaeum sulfurireducens' M27-SA2, a sulfur-reducing and acetate-oxidizing haloarchaeon from the deep-sea hypersaline anoxic lake Medee.</title>
        <authorList>
            <person name="Messina E."/>
            <person name="Sorokin D.Y."/>
            <person name="Kublanov I.V."/>
            <person name="Toshchakov S."/>
            <person name="Lopatina A."/>
            <person name="Arcadi E."/>
            <person name="Smedile F."/>
            <person name="La Spada G."/>
            <person name="La Cono V."/>
            <person name="Yakimov M.M."/>
        </authorList>
    </citation>
    <scope>NUCLEOTIDE SEQUENCE [LARGE SCALE GENOMIC DNA]</scope>
    <source>
        <strain evidence="2 3">M27-SA2</strain>
    </source>
</reference>
<reference evidence="3" key="2">
    <citation type="submission" date="2015-05" db="EMBL/GenBank/DDBJ databases">
        <title>Complete genome sequence of Halanaeroarchaeum sulfurireducens type strain M27-SA2, a sulfate-reducer haloarchaeon from marine anoxic lake Medee.</title>
        <authorList>
            <person name="Messina E."/>
            <person name="Kublanov I.V."/>
            <person name="Toshchakov S."/>
            <person name="Arcadi E."/>
            <person name="La Spada G."/>
            <person name="La Cono V."/>
            <person name="Yakimov M.M."/>
        </authorList>
    </citation>
    <scope>NUCLEOTIDE SEQUENCE [LARGE SCALE GENOMIC DNA]</scope>
    <source>
        <strain evidence="3">M27-SA2</strain>
    </source>
</reference>
<sequence>MTGYAIVLASEELERVQAVSMIASVASMSDTPVELFVTMNGLNAFEREAVENMDFEGGRVARAMMEAEDVDVPLFTEQLEQARQIGPLNVYGCELAMDLLGTEMDDYVEGVFDDVLGVSGFLNRAQDKQVIFV</sequence>
<evidence type="ECO:0000313" key="4">
    <source>
        <dbReference type="Proteomes" id="UP000069906"/>
    </source>
</evidence>
<dbReference type="GeneID" id="26011468"/>
<dbReference type="Proteomes" id="UP000069906">
    <property type="component" value="Chromosome"/>
</dbReference>
<organism evidence="1 4">
    <name type="scientific">Halanaeroarchaeum sulfurireducens</name>
    <dbReference type="NCBI Taxonomy" id="1604004"/>
    <lineage>
        <taxon>Archaea</taxon>
        <taxon>Methanobacteriati</taxon>
        <taxon>Methanobacteriota</taxon>
        <taxon>Stenosarchaea group</taxon>
        <taxon>Halobacteria</taxon>
        <taxon>Halobacteriales</taxon>
        <taxon>Halobacteriaceae</taxon>
        <taxon>Halanaeroarchaeum</taxon>
    </lineage>
</organism>
<evidence type="ECO:0000313" key="3">
    <source>
        <dbReference type="Proteomes" id="UP000060390"/>
    </source>
</evidence>
<dbReference type="EMBL" id="CP011564">
    <property type="protein sequence ID" value="ALG83006.1"/>
    <property type="molecule type" value="Genomic_DNA"/>
</dbReference>
<dbReference type="EMBL" id="CP008874">
    <property type="protein sequence ID" value="AKH98564.1"/>
    <property type="molecule type" value="Genomic_DNA"/>
</dbReference>
<dbReference type="Gene3D" id="3.40.1260.10">
    <property type="entry name" value="DsrEFH-like"/>
    <property type="match status" value="1"/>
</dbReference>
<dbReference type="RefSeq" id="WP_050049215.1">
    <property type="nucleotide sequence ID" value="NZ_CP008874.1"/>
</dbReference>
<proteinExistence type="predicted"/>
<dbReference type="SUPFAM" id="SSF75169">
    <property type="entry name" value="DsrEFH-like"/>
    <property type="match status" value="1"/>
</dbReference>
<dbReference type="KEGG" id="hsf:HLASA_2136"/>
<keyword evidence="4" id="KW-1185">Reference proteome</keyword>
<dbReference type="PATRIC" id="fig|1604004.4.peg.2198"/>
<dbReference type="PANTHER" id="PTHR34655">
    <property type="entry name" value="CONSERVED WITHIN P. AEROPHILUM"/>
    <property type="match status" value="1"/>
</dbReference>
<dbReference type="STRING" id="1604004.HLASA_2136"/>
<dbReference type="AlphaFoldDB" id="A0A0F7PG43"/>
<dbReference type="HOGENOM" id="CLU_094970_2_1_2"/>
<dbReference type="OrthoDB" id="288304at2157"/>
<evidence type="ECO:0008006" key="5">
    <source>
        <dbReference type="Google" id="ProtNLM"/>
    </source>
</evidence>
<evidence type="ECO:0000313" key="2">
    <source>
        <dbReference type="EMBL" id="ALG83006.1"/>
    </source>
</evidence>
<accession>A0A0F7PG43</accession>
<gene>
    <name evidence="2" type="ORF">HLASA_2136</name>
    <name evidence="1" type="ORF">HLASF_2102</name>
</gene>
<dbReference type="InterPro" id="IPR032836">
    <property type="entry name" value="DsrE2-like"/>
</dbReference>